<dbReference type="Pfam" id="PF00158">
    <property type="entry name" value="Sigma54_activat"/>
    <property type="match status" value="1"/>
</dbReference>
<proteinExistence type="predicted"/>
<dbReference type="EMBL" id="CACRUA010000036">
    <property type="protein sequence ID" value="VYU65852.1"/>
    <property type="molecule type" value="Genomic_DNA"/>
</dbReference>
<dbReference type="InterPro" id="IPR035965">
    <property type="entry name" value="PAS-like_dom_sf"/>
</dbReference>
<dbReference type="InterPro" id="IPR027417">
    <property type="entry name" value="P-loop_NTPase"/>
</dbReference>
<dbReference type="FunFam" id="3.40.50.300:FF:000006">
    <property type="entry name" value="DNA-binding transcriptional regulator NtrC"/>
    <property type="match status" value="1"/>
</dbReference>
<sequence length="701" mass="79664">MKTIAVIAYDKSSVQVYADQVNYFMGNRAKTILYSVKDNFISQIMPADLYLISTCAYTELNNIRKYLPLKGEVVIIRVTIRKNSLKQLLKVPPRTKALLVNISHKMAIETMALLNQLGVDNIDFYPCSPNEEYSQSIKFAVTPGESRYVPEGITDILDIGPRILSSETIVEMMLKLHSEELMEEDRLKEYFQDLVDDNYNFNRMFQRSVQMEGLIDILQSTLNIGIICMDGDSVIFFFNKKAEEILNLTKQRVFDKKAGDVLPFIPFEECFSTRREIKERMLKVQNVDISLSIVPVVRGYDFIGAMATIQRFSDEEFRQHKLRCQLMNKGHAAKYTFDSIAGTSPAISRAKEIAAKMAKRPAPVLLTGESGTGKELFAHAIHAASDRSEYPFVAINCAAIPDNLMESELFGYEEGAFTGAKKGGKMGYFEFAHKGTLFLDEIEGMSTALQLKLLRVIQEKEVLRVGGNRVINVNVRIIAATNENLEVLVQKGEFRKDLYYRLNVLSIELPPLRERGRDVLQLVHKFRQETESTFVLSSETEEILLNQTWDGNIRQLRNCLEYFACLDKTVINPEDLPPSLYTKKDSSAILQTPDKNFRQYSAESAAAKEQSQSPCFFQDTDALQEFLLREMAARAKDGKSCGRRYLIQKIRGCGYLITERELRGQLKDMEEKGLIDISQGRGGSKITKNGVMWLNMRIKSS</sequence>
<dbReference type="InterPro" id="IPR025662">
    <property type="entry name" value="Sigma_54_int_dom_ATP-bd_1"/>
</dbReference>
<dbReference type="Gene3D" id="3.30.450.20">
    <property type="entry name" value="PAS domain"/>
    <property type="match status" value="1"/>
</dbReference>
<feature type="domain" description="Sigma-54 factor interaction" evidence="3">
    <location>
        <begin position="340"/>
        <end position="565"/>
    </location>
</feature>
<organism evidence="4">
    <name type="scientific">Clostridium symbiosum</name>
    <name type="common">Bacteroides symbiosus</name>
    <dbReference type="NCBI Taxonomy" id="1512"/>
    <lineage>
        <taxon>Bacteria</taxon>
        <taxon>Bacillati</taxon>
        <taxon>Bacillota</taxon>
        <taxon>Clostridia</taxon>
        <taxon>Lachnospirales</taxon>
        <taxon>Lachnospiraceae</taxon>
        <taxon>Otoolea</taxon>
    </lineage>
</organism>
<dbReference type="PANTHER" id="PTHR32071">
    <property type="entry name" value="TRANSCRIPTIONAL REGULATORY PROTEIN"/>
    <property type="match status" value="1"/>
</dbReference>
<accession>A0A6N3GNU4</accession>
<evidence type="ECO:0000313" key="4">
    <source>
        <dbReference type="EMBL" id="VYU65852.1"/>
    </source>
</evidence>
<dbReference type="RefSeq" id="WP_156684819.1">
    <property type="nucleotide sequence ID" value="NZ_CACRUA010000036.1"/>
</dbReference>
<dbReference type="Pfam" id="PF08461">
    <property type="entry name" value="WHD_RNase_R"/>
    <property type="match status" value="1"/>
</dbReference>
<dbReference type="SUPFAM" id="SSF55785">
    <property type="entry name" value="PYP-like sensor domain (PAS domain)"/>
    <property type="match status" value="1"/>
</dbReference>
<name>A0A6N3GNU4_CLOSY</name>
<dbReference type="InterPro" id="IPR003593">
    <property type="entry name" value="AAA+_ATPase"/>
</dbReference>
<keyword evidence="1" id="KW-0547">Nucleotide-binding</keyword>
<dbReference type="CDD" id="cd00009">
    <property type="entry name" value="AAA"/>
    <property type="match status" value="1"/>
</dbReference>
<dbReference type="InterPro" id="IPR025943">
    <property type="entry name" value="Sigma_54_int_dom_ATP-bd_2"/>
</dbReference>
<dbReference type="SMART" id="SM00382">
    <property type="entry name" value="AAA"/>
    <property type="match status" value="1"/>
</dbReference>
<dbReference type="InterPro" id="IPR058031">
    <property type="entry name" value="AAA_lid_NorR"/>
</dbReference>
<dbReference type="Pfam" id="PF25601">
    <property type="entry name" value="AAA_lid_14"/>
    <property type="match status" value="1"/>
</dbReference>
<reference evidence="4" key="1">
    <citation type="submission" date="2019-11" db="EMBL/GenBank/DDBJ databases">
        <authorList>
            <person name="Feng L."/>
        </authorList>
    </citation>
    <scope>NUCLEOTIDE SEQUENCE</scope>
    <source>
        <strain evidence="4">CsymbiosumLFYP84</strain>
    </source>
</reference>
<evidence type="ECO:0000259" key="3">
    <source>
        <dbReference type="PROSITE" id="PS50045"/>
    </source>
</evidence>
<dbReference type="InterPro" id="IPR013668">
    <property type="entry name" value="RNase_R_HTH_12"/>
</dbReference>
<evidence type="ECO:0000256" key="2">
    <source>
        <dbReference type="ARBA" id="ARBA00022840"/>
    </source>
</evidence>
<keyword evidence="2" id="KW-0067">ATP-binding</keyword>
<protein>
    <submittedName>
        <fullName evidence="4">Propionate catabolism operon regulatory protein</fullName>
    </submittedName>
</protein>
<dbReference type="Gene3D" id="3.40.50.300">
    <property type="entry name" value="P-loop containing nucleotide triphosphate hydrolases"/>
    <property type="match status" value="1"/>
</dbReference>
<dbReference type="GO" id="GO:0006355">
    <property type="term" value="P:regulation of DNA-templated transcription"/>
    <property type="evidence" value="ECO:0007669"/>
    <property type="project" value="InterPro"/>
</dbReference>
<dbReference type="GO" id="GO:0005524">
    <property type="term" value="F:ATP binding"/>
    <property type="evidence" value="ECO:0007669"/>
    <property type="project" value="UniProtKB-KW"/>
</dbReference>
<dbReference type="PROSITE" id="PS50045">
    <property type="entry name" value="SIGMA54_INTERACT_4"/>
    <property type="match status" value="1"/>
</dbReference>
<dbReference type="InterPro" id="IPR002078">
    <property type="entry name" value="Sigma_54_int"/>
</dbReference>
<gene>
    <name evidence="4" type="primary">prpR_1</name>
    <name evidence="4" type="ORF">CSLFYP84_03180</name>
</gene>
<dbReference type="PROSITE" id="PS00675">
    <property type="entry name" value="SIGMA54_INTERACT_1"/>
    <property type="match status" value="1"/>
</dbReference>
<evidence type="ECO:0000256" key="1">
    <source>
        <dbReference type="ARBA" id="ARBA00022741"/>
    </source>
</evidence>
<dbReference type="PANTHER" id="PTHR32071:SF57">
    <property type="entry name" value="C4-DICARBOXYLATE TRANSPORT TRANSCRIPTIONAL REGULATORY PROTEIN DCTD"/>
    <property type="match status" value="1"/>
</dbReference>
<dbReference type="AlphaFoldDB" id="A0A6N3GNU4"/>
<dbReference type="Gene3D" id="1.10.8.60">
    <property type="match status" value="1"/>
</dbReference>
<dbReference type="PROSITE" id="PS00676">
    <property type="entry name" value="SIGMA54_INTERACT_2"/>
    <property type="match status" value="1"/>
</dbReference>
<dbReference type="SUPFAM" id="SSF52540">
    <property type="entry name" value="P-loop containing nucleoside triphosphate hydrolases"/>
    <property type="match status" value="1"/>
</dbReference>